<protein>
    <recommendedName>
        <fullName evidence="4">HEAT repeat domain-containing protein</fullName>
    </recommendedName>
</protein>
<dbReference type="SUPFAM" id="SSF48371">
    <property type="entry name" value="ARM repeat"/>
    <property type="match status" value="1"/>
</dbReference>
<evidence type="ECO:0000256" key="2">
    <source>
        <dbReference type="ARBA" id="ARBA00045876"/>
    </source>
</evidence>
<evidence type="ECO:0000256" key="1">
    <source>
        <dbReference type="ARBA" id="ARBA00022737"/>
    </source>
</evidence>
<dbReference type="PANTHER" id="PTHR12697:SF5">
    <property type="entry name" value="DEOXYHYPUSINE HYDROXYLASE"/>
    <property type="match status" value="1"/>
</dbReference>
<feature type="non-terminal residue" evidence="3">
    <location>
        <position position="1"/>
    </location>
</feature>
<dbReference type="InterPro" id="IPR011989">
    <property type="entry name" value="ARM-like"/>
</dbReference>
<dbReference type="InterPro" id="IPR000357">
    <property type="entry name" value="HEAT"/>
</dbReference>
<dbReference type="Pfam" id="PF13646">
    <property type="entry name" value="HEAT_2"/>
    <property type="match status" value="1"/>
</dbReference>
<name>A0A382Y1N8_9ZZZZ</name>
<dbReference type="GO" id="GO:0016491">
    <property type="term" value="F:oxidoreductase activity"/>
    <property type="evidence" value="ECO:0007669"/>
    <property type="project" value="TreeGrafter"/>
</dbReference>
<dbReference type="PROSITE" id="PS50077">
    <property type="entry name" value="HEAT_REPEAT"/>
    <property type="match status" value="1"/>
</dbReference>
<dbReference type="Gene3D" id="1.25.10.10">
    <property type="entry name" value="Leucine-rich Repeat Variant"/>
    <property type="match status" value="1"/>
</dbReference>
<organism evidence="3">
    <name type="scientific">marine metagenome</name>
    <dbReference type="NCBI Taxonomy" id="408172"/>
    <lineage>
        <taxon>unclassified sequences</taxon>
        <taxon>metagenomes</taxon>
        <taxon>ecological metagenomes</taxon>
    </lineage>
</organism>
<keyword evidence="1" id="KW-0677">Repeat</keyword>
<sequence length="207" mass="22161">SSGTETIEDLFAALGREALAVEDRVEAKTPDNAHGTNPTALRAAQALVAAGPGALPQLITALSDKHWLVRTAIADVLATLGPIAADAVPALSQCLSDEHWWVRRGAAEALGRIGEAAHSALPALIETVHDEDRRVRRTTTIALAQLGTYADGLETALCAILNDEDRYNRFHAGTALRRIDHPKTRGAVLDALFTARWCPITTTENTF</sequence>
<comment type="function">
    <text evidence="2">Catalyzes the hydroxylation of the N(6)-(4-aminobutyl)-L-lysine intermediate produced by deoxyhypusine synthase/DHPS on a critical lysine of the eukaryotic translation initiation factor 5A/eIF-5A. This is the second step of the post-translational modification of that lysine into an unusual amino acid residue named hypusine. Hypusination is unique to mature eIF-5A factor and is essential for its function.</text>
</comment>
<dbReference type="AlphaFoldDB" id="A0A382Y1N8"/>
<accession>A0A382Y1N8</accession>
<dbReference type="InterPro" id="IPR016024">
    <property type="entry name" value="ARM-type_fold"/>
</dbReference>
<dbReference type="PANTHER" id="PTHR12697">
    <property type="entry name" value="PBS LYASE HEAT-LIKE PROTEIN"/>
    <property type="match status" value="1"/>
</dbReference>
<dbReference type="InterPro" id="IPR021133">
    <property type="entry name" value="HEAT_type_2"/>
</dbReference>
<dbReference type="Pfam" id="PF02985">
    <property type="entry name" value="HEAT"/>
    <property type="match status" value="1"/>
</dbReference>
<dbReference type="SMART" id="SM00567">
    <property type="entry name" value="EZ_HEAT"/>
    <property type="match status" value="3"/>
</dbReference>
<proteinExistence type="predicted"/>
<dbReference type="InterPro" id="IPR004155">
    <property type="entry name" value="PBS_lyase_HEAT"/>
</dbReference>
<evidence type="ECO:0008006" key="4">
    <source>
        <dbReference type="Google" id="ProtNLM"/>
    </source>
</evidence>
<dbReference type="EMBL" id="UINC01172276">
    <property type="protein sequence ID" value="SVD77272.1"/>
    <property type="molecule type" value="Genomic_DNA"/>
</dbReference>
<reference evidence="3" key="1">
    <citation type="submission" date="2018-05" db="EMBL/GenBank/DDBJ databases">
        <authorList>
            <person name="Lanie J.A."/>
            <person name="Ng W.-L."/>
            <person name="Kazmierczak K.M."/>
            <person name="Andrzejewski T.M."/>
            <person name="Davidsen T.M."/>
            <person name="Wayne K.J."/>
            <person name="Tettelin H."/>
            <person name="Glass J.I."/>
            <person name="Rusch D."/>
            <person name="Podicherti R."/>
            <person name="Tsui H.-C.T."/>
            <person name="Winkler M.E."/>
        </authorList>
    </citation>
    <scope>NUCLEOTIDE SEQUENCE</scope>
</reference>
<evidence type="ECO:0000313" key="3">
    <source>
        <dbReference type="EMBL" id="SVD77272.1"/>
    </source>
</evidence>
<gene>
    <name evidence="3" type="ORF">METZ01_LOCUS430126</name>
</gene>